<accession>A0A9X4ARP3</accession>
<feature type="signal peptide" evidence="1">
    <location>
        <begin position="1"/>
        <end position="23"/>
    </location>
</feature>
<gene>
    <name evidence="2" type="ORF">KEG57_07805</name>
</gene>
<dbReference type="RefSeq" id="WP_272417428.1">
    <property type="nucleotide sequence ID" value="NZ_JAGTJJ010000002.1"/>
</dbReference>
<keyword evidence="3" id="KW-1185">Reference proteome</keyword>
<feature type="chain" id="PRO_5040902666" description="Outer membrane protein beta-barrel domain-containing protein" evidence="1">
    <location>
        <begin position="24"/>
        <end position="174"/>
    </location>
</feature>
<reference evidence="2 3" key="1">
    <citation type="submission" date="2021-04" db="EMBL/GenBank/DDBJ databases">
        <title>Genome analysis of Polyangium sp.</title>
        <authorList>
            <person name="Li Y."/>
            <person name="Wang J."/>
        </authorList>
    </citation>
    <scope>NUCLEOTIDE SEQUENCE [LARGE SCALE GENOMIC DNA]</scope>
    <source>
        <strain evidence="2 3">SDU14</strain>
    </source>
</reference>
<evidence type="ECO:0000256" key="1">
    <source>
        <dbReference type="SAM" id="SignalP"/>
    </source>
</evidence>
<proteinExistence type="predicted"/>
<sequence length="174" mass="18130">MRRRVSSLAVALMLLVSTSPSRADGWNVFTVGPMGGVVFGPEQPALGLLGGEITFVHYGNASGRGVGYGGFVQASAVGFERARVSFGPQINTSIFGAEVGATFESATKERAAFVGAHLAPFVSIGFASITFQLDIPFAPLSDGPLPPVEMVFGGTLKLPIDLKYGVLSPLKALR</sequence>
<dbReference type="Proteomes" id="UP001151081">
    <property type="component" value="Unassembled WGS sequence"/>
</dbReference>
<organism evidence="2 3">
    <name type="scientific">Polyangium jinanense</name>
    <dbReference type="NCBI Taxonomy" id="2829994"/>
    <lineage>
        <taxon>Bacteria</taxon>
        <taxon>Pseudomonadati</taxon>
        <taxon>Myxococcota</taxon>
        <taxon>Polyangia</taxon>
        <taxon>Polyangiales</taxon>
        <taxon>Polyangiaceae</taxon>
        <taxon>Polyangium</taxon>
    </lineage>
</organism>
<protein>
    <recommendedName>
        <fullName evidence="4">Outer membrane protein beta-barrel domain-containing protein</fullName>
    </recommendedName>
</protein>
<evidence type="ECO:0000313" key="3">
    <source>
        <dbReference type="Proteomes" id="UP001151081"/>
    </source>
</evidence>
<comment type="caution">
    <text evidence="2">The sequence shown here is derived from an EMBL/GenBank/DDBJ whole genome shotgun (WGS) entry which is preliminary data.</text>
</comment>
<dbReference type="AlphaFoldDB" id="A0A9X4ARP3"/>
<evidence type="ECO:0000313" key="2">
    <source>
        <dbReference type="EMBL" id="MDC3980392.1"/>
    </source>
</evidence>
<dbReference type="EMBL" id="JAGTJJ010000002">
    <property type="protein sequence ID" value="MDC3980392.1"/>
    <property type="molecule type" value="Genomic_DNA"/>
</dbReference>
<keyword evidence="1" id="KW-0732">Signal</keyword>
<name>A0A9X4ARP3_9BACT</name>
<evidence type="ECO:0008006" key="4">
    <source>
        <dbReference type="Google" id="ProtNLM"/>
    </source>
</evidence>